<dbReference type="GO" id="GO:0005634">
    <property type="term" value="C:nucleus"/>
    <property type="evidence" value="ECO:0007669"/>
    <property type="project" value="UniProtKB-SubCell"/>
</dbReference>
<evidence type="ECO:0000256" key="6">
    <source>
        <dbReference type="ARBA" id="ARBA00022801"/>
    </source>
</evidence>
<evidence type="ECO:0000256" key="3">
    <source>
        <dbReference type="ARBA" id="ARBA00012551"/>
    </source>
</evidence>
<dbReference type="GO" id="GO:0017116">
    <property type="term" value="F:single-stranded DNA helicase activity"/>
    <property type="evidence" value="ECO:0007669"/>
    <property type="project" value="TreeGrafter"/>
</dbReference>
<evidence type="ECO:0000256" key="8">
    <source>
        <dbReference type="ARBA" id="ARBA00022840"/>
    </source>
</evidence>
<sequence>MTAAVMIVTAINGVVNSHLRVRILDFDPLTPFKDIKANLVGRLVAIQGTIIRVGGIRSMVMKMNFECVQCSAVMQTFVDGKYQVPSRCGNHGCRSQTFRPQRQSAITQDWQVINRLQEVGETDAVDSGRIPRTLEVHLLGDLVDDVTPGELVTITGVVKTMTVEKPFGNRSSSKSSLFLLYVSANSISVKRNEMNNSSFDRFSELDMKAFNFIASQPNLFNLLVHSVCPSIYGQELVKAGILLCLAGGVSMENRRGNIHVLMVGDPGLGKSQLLRAASALSPRGVFVCGNTASGSGLTVTMAKDKITGDSCLEAGALVLSDGGLCCIDEFDKMGGEKQVLLEAMEQQTVSIAKAGIVCTLSSRVSILAAANPSGGHYNRGKTVSENIKMPPGLLSRFDLTFLLLDTPDEEKDRMLSEHIMKMYAADGEAVDSLAHAAAAPSFSMQDDSSISLRLRRGAADVTDPIPAVLLRKYLAFVHQTVNPRLTSEAARVLKSFYLSLRDQYGDDEAIPITMRHLESLVRLSQARARLECRTEVSVEDAKDIIDIMKESLFEVLSDEMGMVDFQRTTGMSKTKQVKLFVAALTKEAERRSNALFSVREMMEVASRNRIFVEDFMDFVDVLNQQAFILKKGGQMYQVQTSRYSQMR</sequence>
<keyword evidence="8 14" id="KW-0067">ATP-binding</keyword>
<gene>
    <name evidence="16" type="ORF">GSBLH_T00000722001</name>
</gene>
<name>D8LXS0_BLAHO</name>
<evidence type="ECO:0000256" key="1">
    <source>
        <dbReference type="ARBA" id="ARBA00004123"/>
    </source>
</evidence>
<evidence type="ECO:0000313" key="16">
    <source>
        <dbReference type="EMBL" id="CBK20375.2"/>
    </source>
</evidence>
<dbReference type="InterPro" id="IPR012340">
    <property type="entry name" value="NA-bd_OB-fold"/>
</dbReference>
<dbReference type="InterPro" id="IPR027417">
    <property type="entry name" value="P-loop_NTPase"/>
</dbReference>
<dbReference type="GO" id="GO:0042555">
    <property type="term" value="C:MCM complex"/>
    <property type="evidence" value="ECO:0007669"/>
    <property type="project" value="TreeGrafter"/>
</dbReference>
<feature type="domain" description="MCM C-terminal AAA(+) ATPase" evidence="15">
    <location>
        <begin position="219"/>
        <end position="419"/>
    </location>
</feature>
<evidence type="ECO:0000256" key="5">
    <source>
        <dbReference type="ARBA" id="ARBA00022763"/>
    </source>
</evidence>
<dbReference type="CDD" id="cd22247">
    <property type="entry name" value="MCM8_WHD"/>
    <property type="match status" value="1"/>
</dbReference>
<evidence type="ECO:0000256" key="13">
    <source>
        <dbReference type="ARBA" id="ARBA00047995"/>
    </source>
</evidence>
<evidence type="ECO:0000256" key="7">
    <source>
        <dbReference type="ARBA" id="ARBA00022806"/>
    </source>
</evidence>
<dbReference type="PROSITE" id="PS50051">
    <property type="entry name" value="MCM_2"/>
    <property type="match status" value="1"/>
</dbReference>
<dbReference type="SUPFAM" id="SSF50249">
    <property type="entry name" value="Nucleic acid-binding proteins"/>
    <property type="match status" value="1"/>
</dbReference>
<dbReference type="Gene3D" id="3.40.50.300">
    <property type="entry name" value="P-loop containing nucleotide triphosphate hydrolases"/>
    <property type="match status" value="1"/>
</dbReference>
<dbReference type="InterPro" id="IPR003593">
    <property type="entry name" value="AAA+_ATPase"/>
</dbReference>
<dbReference type="SMART" id="SM00382">
    <property type="entry name" value="AAA"/>
    <property type="match status" value="1"/>
</dbReference>
<dbReference type="SUPFAM" id="SSF52540">
    <property type="entry name" value="P-loop containing nucleoside triphosphate hydrolases"/>
    <property type="match status" value="1"/>
</dbReference>
<dbReference type="InterPro" id="IPR041562">
    <property type="entry name" value="MCM_lid"/>
</dbReference>
<reference evidence="16" key="1">
    <citation type="submission" date="2010-02" db="EMBL/GenBank/DDBJ databases">
        <title>Sequencing and annotation of the Blastocystis hominis genome.</title>
        <authorList>
            <person name="Wincker P."/>
        </authorList>
    </citation>
    <scope>NUCLEOTIDE SEQUENCE</scope>
    <source>
        <strain evidence="16">Singapore isolate B</strain>
    </source>
</reference>
<dbReference type="SMART" id="SM00350">
    <property type="entry name" value="MCM"/>
    <property type="match status" value="1"/>
</dbReference>
<evidence type="ECO:0000256" key="12">
    <source>
        <dbReference type="ARBA" id="ARBA00042306"/>
    </source>
</evidence>
<dbReference type="InParanoid" id="D8LXS0"/>
<dbReference type="Gene3D" id="2.20.28.10">
    <property type="match status" value="1"/>
</dbReference>
<evidence type="ECO:0000313" key="17">
    <source>
        <dbReference type="Proteomes" id="UP000008312"/>
    </source>
</evidence>
<dbReference type="Proteomes" id="UP000008312">
    <property type="component" value="Unassembled WGS sequence"/>
</dbReference>
<dbReference type="Pfam" id="PF17207">
    <property type="entry name" value="MCM_OB"/>
    <property type="match status" value="1"/>
</dbReference>
<dbReference type="PANTHER" id="PTHR11630:SF47">
    <property type="entry name" value="DNA HELICASE MCM8"/>
    <property type="match status" value="1"/>
</dbReference>
<organism evidence="16">
    <name type="scientific">Blastocystis hominis</name>
    <dbReference type="NCBI Taxonomy" id="12968"/>
    <lineage>
        <taxon>Eukaryota</taxon>
        <taxon>Sar</taxon>
        <taxon>Stramenopiles</taxon>
        <taxon>Bigyra</taxon>
        <taxon>Opalozoa</taxon>
        <taxon>Opalinata</taxon>
        <taxon>Blastocystidae</taxon>
        <taxon>Blastocystis</taxon>
    </lineage>
</organism>
<keyword evidence="17" id="KW-1185">Reference proteome</keyword>
<dbReference type="GeneID" id="24918016"/>
<dbReference type="Pfam" id="PF25051">
    <property type="entry name" value="WHD_MCM8"/>
    <property type="match status" value="1"/>
</dbReference>
<dbReference type="Pfam" id="PF00493">
    <property type="entry name" value="MCM"/>
    <property type="match status" value="1"/>
</dbReference>
<dbReference type="Pfam" id="PF17855">
    <property type="entry name" value="MCM_lid"/>
    <property type="match status" value="1"/>
</dbReference>
<dbReference type="FunFam" id="2.20.28.10:FF:000007">
    <property type="entry name" value="DNA helicase MCM8 isoform X1"/>
    <property type="match status" value="1"/>
</dbReference>
<evidence type="ECO:0000256" key="9">
    <source>
        <dbReference type="ARBA" id="ARBA00023125"/>
    </source>
</evidence>
<evidence type="ECO:0000256" key="4">
    <source>
        <dbReference type="ARBA" id="ARBA00022741"/>
    </source>
</evidence>
<dbReference type="InterPro" id="IPR056875">
    <property type="entry name" value="MCM8/REC_WHD"/>
</dbReference>
<keyword evidence="6" id="KW-0378">Hydrolase</keyword>
<dbReference type="InterPro" id="IPR033762">
    <property type="entry name" value="MCM_OB"/>
</dbReference>
<accession>D8LXS0</accession>
<dbReference type="InterPro" id="IPR001208">
    <property type="entry name" value="MCM_dom"/>
</dbReference>
<keyword evidence="10" id="KW-0234">DNA repair</keyword>
<dbReference type="GO" id="GO:0003697">
    <property type="term" value="F:single-stranded DNA binding"/>
    <property type="evidence" value="ECO:0007669"/>
    <property type="project" value="TreeGrafter"/>
</dbReference>
<comment type="similarity">
    <text evidence="2 14">Belongs to the MCM family.</text>
</comment>
<dbReference type="PRINTS" id="PR01657">
    <property type="entry name" value="MCMFAMILY"/>
</dbReference>
<dbReference type="EMBL" id="FN668639">
    <property type="protein sequence ID" value="CBK20375.2"/>
    <property type="molecule type" value="Genomic_DNA"/>
</dbReference>
<dbReference type="GO" id="GO:0016787">
    <property type="term" value="F:hydrolase activity"/>
    <property type="evidence" value="ECO:0007669"/>
    <property type="project" value="UniProtKB-KW"/>
</dbReference>
<protein>
    <recommendedName>
        <fullName evidence="3">DNA helicase</fullName>
        <ecNumber evidence="3">3.6.4.12</ecNumber>
    </recommendedName>
    <alternativeName>
        <fullName evidence="12">Minichromosome maintenance 8</fullName>
    </alternativeName>
</protein>
<keyword evidence="9 14" id="KW-0238">DNA-binding</keyword>
<evidence type="ECO:0000256" key="14">
    <source>
        <dbReference type="RuleBase" id="RU004070"/>
    </source>
</evidence>
<comment type="subcellular location">
    <subcellularLocation>
        <location evidence="1">Nucleus</location>
    </subcellularLocation>
</comment>
<keyword evidence="11" id="KW-0539">Nucleus</keyword>
<evidence type="ECO:0000256" key="2">
    <source>
        <dbReference type="ARBA" id="ARBA00008010"/>
    </source>
</evidence>
<dbReference type="PANTHER" id="PTHR11630">
    <property type="entry name" value="DNA REPLICATION LICENSING FACTOR MCM FAMILY MEMBER"/>
    <property type="match status" value="1"/>
</dbReference>
<proteinExistence type="inferred from homology"/>
<evidence type="ECO:0000256" key="10">
    <source>
        <dbReference type="ARBA" id="ARBA00023204"/>
    </source>
</evidence>
<keyword evidence="4 14" id="KW-0547">Nucleotide-binding</keyword>
<dbReference type="EC" id="3.6.4.12" evidence="3"/>
<evidence type="ECO:0000256" key="11">
    <source>
        <dbReference type="ARBA" id="ARBA00023242"/>
    </source>
</evidence>
<dbReference type="RefSeq" id="XP_012894423.1">
    <property type="nucleotide sequence ID" value="XM_013038969.1"/>
</dbReference>
<dbReference type="GO" id="GO:0000724">
    <property type="term" value="P:double-strand break repair via homologous recombination"/>
    <property type="evidence" value="ECO:0007669"/>
    <property type="project" value="UniProtKB-ARBA"/>
</dbReference>
<dbReference type="OMA" id="THTVDWQ"/>
<comment type="catalytic activity">
    <reaction evidence="13">
        <text>ATP + H2O = ADP + phosphate + H(+)</text>
        <dbReference type="Rhea" id="RHEA:13065"/>
        <dbReference type="ChEBI" id="CHEBI:15377"/>
        <dbReference type="ChEBI" id="CHEBI:15378"/>
        <dbReference type="ChEBI" id="CHEBI:30616"/>
        <dbReference type="ChEBI" id="CHEBI:43474"/>
        <dbReference type="ChEBI" id="CHEBI:456216"/>
        <dbReference type="EC" id="3.6.4.12"/>
    </reaction>
</comment>
<evidence type="ECO:0000259" key="15">
    <source>
        <dbReference type="PROSITE" id="PS50051"/>
    </source>
</evidence>
<dbReference type="InterPro" id="IPR031327">
    <property type="entry name" value="MCM"/>
</dbReference>
<dbReference type="AlphaFoldDB" id="D8LXS0"/>
<dbReference type="OrthoDB" id="422555at2759"/>
<keyword evidence="7" id="KW-0347">Helicase</keyword>
<dbReference type="GO" id="GO:0005524">
    <property type="term" value="F:ATP binding"/>
    <property type="evidence" value="ECO:0007669"/>
    <property type="project" value="UniProtKB-KW"/>
</dbReference>
<keyword evidence="5" id="KW-0227">DNA damage</keyword>
<dbReference type="Gene3D" id="2.40.50.140">
    <property type="entry name" value="Nucleic acid-binding proteins"/>
    <property type="match status" value="1"/>
</dbReference>